<proteinExistence type="predicted"/>
<comment type="caution">
    <text evidence="2">The sequence shown here is derived from an EMBL/GenBank/DDBJ whole genome shotgun (WGS) entry which is preliminary data.</text>
</comment>
<name>A0AAD5Q8T9_PYTIN</name>
<gene>
    <name evidence="2" type="ORF">P43SY_000134</name>
</gene>
<keyword evidence="1" id="KW-1133">Transmembrane helix</keyword>
<evidence type="ECO:0000256" key="1">
    <source>
        <dbReference type="SAM" id="Phobius"/>
    </source>
</evidence>
<feature type="transmembrane region" description="Helical" evidence="1">
    <location>
        <begin position="80"/>
        <end position="104"/>
    </location>
</feature>
<sequence>MKASSVTQAAPTAKVAALYKPPKTVVAASQVASPSALASRLPFPDSFYEPAERKLISGSHRVLTGVTVAERKLISGSHRVLTGVTVGVYVAALAVFVALVVTGLQTRQEIKLTQILQAAPNDKNTVCTNLGVYTGNSPRFALDAKAVLKALSQPSQQPVNCKTAEDLRLPDDTKSDFGQMGVVFHKAYFATFDDCVAKLPGMMETIASRMTFEYQRFVVRAEFPPYASQKDFGDSAAYVKWSAYDFLFNAPPNCTSDGTNTICSLPKGNLVTPWFRLFDATGQEISSCLVDGSNLLPHTDEIGRVIPNSAIDLFHRYAWPRLVLELFKDRYAEFCEPFRSIPPLECKTTVVSKPDPLGVLGSSFANAQVFMSIAFTVAALAIKRLSKTDPPLPPLEAELATAPMGVPSAPE</sequence>
<dbReference type="EMBL" id="JAKCXM010000144">
    <property type="protein sequence ID" value="KAJ0400864.1"/>
    <property type="molecule type" value="Genomic_DNA"/>
</dbReference>
<protein>
    <submittedName>
        <fullName evidence="2">Uncharacterized protein</fullName>
    </submittedName>
</protein>
<dbReference type="Proteomes" id="UP001209570">
    <property type="component" value="Unassembled WGS sequence"/>
</dbReference>
<evidence type="ECO:0000313" key="3">
    <source>
        <dbReference type="Proteomes" id="UP001209570"/>
    </source>
</evidence>
<organism evidence="2 3">
    <name type="scientific">Pythium insidiosum</name>
    <name type="common">Pythiosis disease agent</name>
    <dbReference type="NCBI Taxonomy" id="114742"/>
    <lineage>
        <taxon>Eukaryota</taxon>
        <taxon>Sar</taxon>
        <taxon>Stramenopiles</taxon>
        <taxon>Oomycota</taxon>
        <taxon>Peronosporomycetes</taxon>
        <taxon>Pythiales</taxon>
        <taxon>Pythiaceae</taxon>
        <taxon>Pythium</taxon>
    </lineage>
</organism>
<reference evidence="2" key="1">
    <citation type="submission" date="2021-12" db="EMBL/GenBank/DDBJ databases">
        <title>Prjna785345.</title>
        <authorList>
            <person name="Rujirawat T."/>
            <person name="Krajaejun T."/>
        </authorList>
    </citation>
    <scope>NUCLEOTIDE SEQUENCE</scope>
    <source>
        <strain evidence="2">Pi057C3</strain>
    </source>
</reference>
<keyword evidence="3" id="KW-1185">Reference proteome</keyword>
<keyword evidence="1" id="KW-0812">Transmembrane</keyword>
<dbReference type="AlphaFoldDB" id="A0AAD5Q8T9"/>
<evidence type="ECO:0000313" key="2">
    <source>
        <dbReference type="EMBL" id="KAJ0400864.1"/>
    </source>
</evidence>
<accession>A0AAD5Q8T9</accession>
<keyword evidence="1" id="KW-0472">Membrane</keyword>